<dbReference type="Proteomes" id="UP001346149">
    <property type="component" value="Unassembled WGS sequence"/>
</dbReference>
<evidence type="ECO:0000256" key="4">
    <source>
        <dbReference type="ARBA" id="ARBA00022741"/>
    </source>
</evidence>
<keyword evidence="2 8" id="KW-0723">Serine/threonine-protein kinase</keyword>
<feature type="domain" description="Protein kinase" evidence="9">
    <location>
        <begin position="9"/>
        <end position="271"/>
    </location>
</feature>
<dbReference type="InterPro" id="IPR017441">
    <property type="entry name" value="Protein_kinase_ATP_BS"/>
</dbReference>
<dbReference type="InterPro" id="IPR011009">
    <property type="entry name" value="Kinase-like_dom_sf"/>
</dbReference>
<dbReference type="Pfam" id="PF00069">
    <property type="entry name" value="Pkinase"/>
    <property type="match status" value="1"/>
</dbReference>
<comment type="similarity">
    <text evidence="1">Belongs to the protein kinase superfamily. CAMK Ser/Thr protein kinase family. CaMK subfamily.</text>
</comment>
<keyword evidence="3" id="KW-0808">Transferase</keyword>
<evidence type="ECO:0000256" key="7">
    <source>
        <dbReference type="PROSITE-ProRule" id="PRU10141"/>
    </source>
</evidence>
<dbReference type="CDD" id="cd05117">
    <property type="entry name" value="STKc_CAMK"/>
    <property type="match status" value="1"/>
</dbReference>
<evidence type="ECO:0000313" key="11">
    <source>
        <dbReference type="Proteomes" id="UP001346149"/>
    </source>
</evidence>
<keyword evidence="5" id="KW-0418">Kinase</keyword>
<dbReference type="InterPro" id="IPR050205">
    <property type="entry name" value="CDPK_Ser/Thr_kinases"/>
</dbReference>
<reference evidence="10 11" key="1">
    <citation type="journal article" date="2023" name="Hortic Res">
        <title>Pangenome of water caltrop reveals structural variations and asymmetric subgenome divergence after allopolyploidization.</title>
        <authorList>
            <person name="Zhang X."/>
            <person name="Chen Y."/>
            <person name="Wang L."/>
            <person name="Yuan Y."/>
            <person name="Fang M."/>
            <person name="Shi L."/>
            <person name="Lu R."/>
            <person name="Comes H.P."/>
            <person name="Ma Y."/>
            <person name="Chen Y."/>
            <person name="Huang G."/>
            <person name="Zhou Y."/>
            <person name="Zheng Z."/>
            <person name="Qiu Y."/>
        </authorList>
    </citation>
    <scope>NUCLEOTIDE SEQUENCE [LARGE SCALE GENOMIC DNA]</scope>
    <source>
        <strain evidence="10">F231</strain>
    </source>
</reference>
<name>A0AAN7QZG5_TRANT</name>
<proteinExistence type="inferred from homology"/>
<evidence type="ECO:0000256" key="2">
    <source>
        <dbReference type="ARBA" id="ARBA00022527"/>
    </source>
</evidence>
<dbReference type="GO" id="GO:0004674">
    <property type="term" value="F:protein serine/threonine kinase activity"/>
    <property type="evidence" value="ECO:0007669"/>
    <property type="project" value="UniProtKB-KW"/>
</dbReference>
<keyword evidence="6 7" id="KW-0067">ATP-binding</keyword>
<organism evidence="10 11">
    <name type="scientific">Trapa natans</name>
    <name type="common">Water chestnut</name>
    <dbReference type="NCBI Taxonomy" id="22666"/>
    <lineage>
        <taxon>Eukaryota</taxon>
        <taxon>Viridiplantae</taxon>
        <taxon>Streptophyta</taxon>
        <taxon>Embryophyta</taxon>
        <taxon>Tracheophyta</taxon>
        <taxon>Spermatophyta</taxon>
        <taxon>Magnoliopsida</taxon>
        <taxon>eudicotyledons</taxon>
        <taxon>Gunneridae</taxon>
        <taxon>Pentapetalae</taxon>
        <taxon>rosids</taxon>
        <taxon>malvids</taxon>
        <taxon>Myrtales</taxon>
        <taxon>Lythraceae</taxon>
        <taxon>Trapa</taxon>
    </lineage>
</organism>
<dbReference type="Gene3D" id="3.30.200.20">
    <property type="entry name" value="Phosphorylase Kinase, domain 1"/>
    <property type="match status" value="1"/>
</dbReference>
<dbReference type="PANTHER" id="PTHR24349">
    <property type="entry name" value="SERINE/THREONINE-PROTEIN KINASE"/>
    <property type="match status" value="1"/>
</dbReference>
<keyword evidence="11" id="KW-1185">Reference proteome</keyword>
<dbReference type="PROSITE" id="PS00108">
    <property type="entry name" value="PROTEIN_KINASE_ST"/>
    <property type="match status" value="1"/>
</dbReference>
<dbReference type="AlphaFoldDB" id="A0AAN7QZG5"/>
<sequence length="294" mass="32033">MSGALRNKYQLLEEIGRGRFGIIFRCYSADNGCFYAAKVIDKSTLDDSTDRACLENEPKIMALLSPHPNIVSIVGAFDSSSSDGSLAVVMELCGPQTLYDRIARAGRAMQEPDVASLMKQLLLGVAHCHRLGVAHRDIKPENVFFDQRGATLKLGDFGSAVWLGGGPASDVVGTPYYVAPEILTGREYGEKVDVWSCGVILYIMLSGGIPPFYGESAEEIFSAVVRANLRFPPKLFRSASASAKDLIRKMVCRDASRRISAEQALSEHQIYSLISLAFCLLKKPSSSSSNKHQS</sequence>
<comment type="caution">
    <text evidence="10">The sequence shown here is derived from an EMBL/GenBank/DDBJ whole genome shotgun (WGS) entry which is preliminary data.</text>
</comment>
<gene>
    <name evidence="10" type="ORF">SAY86_002333</name>
</gene>
<evidence type="ECO:0000256" key="3">
    <source>
        <dbReference type="ARBA" id="ARBA00022679"/>
    </source>
</evidence>
<evidence type="ECO:0000256" key="6">
    <source>
        <dbReference type="ARBA" id="ARBA00022840"/>
    </source>
</evidence>
<feature type="binding site" evidence="7">
    <location>
        <position position="38"/>
    </location>
    <ligand>
        <name>ATP</name>
        <dbReference type="ChEBI" id="CHEBI:30616"/>
    </ligand>
</feature>
<evidence type="ECO:0000256" key="8">
    <source>
        <dbReference type="RuleBase" id="RU000304"/>
    </source>
</evidence>
<dbReference type="SUPFAM" id="SSF56112">
    <property type="entry name" value="Protein kinase-like (PK-like)"/>
    <property type="match status" value="1"/>
</dbReference>
<dbReference type="GO" id="GO:0005524">
    <property type="term" value="F:ATP binding"/>
    <property type="evidence" value="ECO:0007669"/>
    <property type="project" value="UniProtKB-UniRule"/>
</dbReference>
<dbReference type="PIRSF" id="PIRSF000654">
    <property type="entry name" value="Integrin-linked_kinase"/>
    <property type="match status" value="1"/>
</dbReference>
<dbReference type="PROSITE" id="PS50011">
    <property type="entry name" value="PROTEIN_KINASE_DOM"/>
    <property type="match status" value="1"/>
</dbReference>
<evidence type="ECO:0000256" key="5">
    <source>
        <dbReference type="ARBA" id="ARBA00022777"/>
    </source>
</evidence>
<evidence type="ECO:0000256" key="1">
    <source>
        <dbReference type="ARBA" id="ARBA00005354"/>
    </source>
</evidence>
<dbReference type="InterPro" id="IPR000719">
    <property type="entry name" value="Prot_kinase_dom"/>
</dbReference>
<dbReference type="Gene3D" id="1.10.510.10">
    <property type="entry name" value="Transferase(Phosphotransferase) domain 1"/>
    <property type="match status" value="1"/>
</dbReference>
<evidence type="ECO:0000259" key="9">
    <source>
        <dbReference type="PROSITE" id="PS50011"/>
    </source>
</evidence>
<dbReference type="PROSITE" id="PS00107">
    <property type="entry name" value="PROTEIN_KINASE_ATP"/>
    <property type="match status" value="1"/>
</dbReference>
<evidence type="ECO:0000313" key="10">
    <source>
        <dbReference type="EMBL" id="KAK4785644.1"/>
    </source>
</evidence>
<accession>A0AAN7QZG5</accession>
<dbReference type="EMBL" id="JAXQNO010000013">
    <property type="protein sequence ID" value="KAK4785644.1"/>
    <property type="molecule type" value="Genomic_DNA"/>
</dbReference>
<protein>
    <recommendedName>
        <fullName evidence="9">Protein kinase domain-containing protein</fullName>
    </recommendedName>
</protein>
<dbReference type="InterPro" id="IPR008271">
    <property type="entry name" value="Ser/Thr_kinase_AS"/>
</dbReference>
<dbReference type="SMART" id="SM00220">
    <property type="entry name" value="S_TKc"/>
    <property type="match status" value="1"/>
</dbReference>
<keyword evidence="4 7" id="KW-0547">Nucleotide-binding</keyword>